<dbReference type="InterPro" id="IPR015867">
    <property type="entry name" value="N-reg_PII/ATP_PRibTrfase_C"/>
</dbReference>
<dbReference type="NCBIfam" id="TIGR00486">
    <property type="entry name" value="YbgI_SA1388"/>
    <property type="match status" value="1"/>
</dbReference>
<gene>
    <name evidence="6" type="ORF">Q428_09645</name>
</gene>
<name>A0A017RUP7_9CLOT</name>
<dbReference type="OrthoDB" id="9792792at2"/>
<dbReference type="RefSeq" id="WP_035380270.1">
    <property type="nucleotide sequence ID" value="NZ_AZQP01000028.1"/>
</dbReference>
<comment type="caution">
    <text evidence="6">The sequence shown here is derived from an EMBL/GenBank/DDBJ whole genome shotgun (WGS) entry which is preliminary data.</text>
</comment>
<feature type="binding site" evidence="5">
    <location>
        <position position="105"/>
    </location>
    <ligand>
        <name>a divalent metal cation</name>
        <dbReference type="ChEBI" id="CHEBI:60240"/>
        <label>1</label>
    </ligand>
</feature>
<dbReference type="Proteomes" id="UP000019681">
    <property type="component" value="Unassembled WGS sequence"/>
</dbReference>
<accession>A0A017RUP7</accession>
<evidence type="ECO:0000256" key="1">
    <source>
        <dbReference type="ARBA" id="ARBA00006964"/>
    </source>
</evidence>
<dbReference type="EMBL" id="AZQP01000028">
    <property type="protein sequence ID" value="EYE88134.1"/>
    <property type="molecule type" value="Genomic_DNA"/>
</dbReference>
<evidence type="ECO:0000256" key="2">
    <source>
        <dbReference type="ARBA" id="ARBA00022112"/>
    </source>
</evidence>
<feature type="binding site" evidence="5">
    <location>
        <position position="330"/>
    </location>
    <ligand>
        <name>a divalent metal cation</name>
        <dbReference type="ChEBI" id="CHEBI:60240"/>
        <label>1</label>
    </ligand>
</feature>
<evidence type="ECO:0000313" key="7">
    <source>
        <dbReference type="Proteomes" id="UP000019681"/>
    </source>
</evidence>
<dbReference type="Gene3D" id="3.30.70.120">
    <property type="match status" value="1"/>
</dbReference>
<evidence type="ECO:0000313" key="6">
    <source>
        <dbReference type="EMBL" id="EYE88134.1"/>
    </source>
</evidence>
<comment type="similarity">
    <text evidence="1 4">Belongs to the GTP cyclohydrolase I type 2/NIF3 family.</text>
</comment>
<sequence>MSVKCHELIKFIEEKYHPYFAEDYDNVGLIIGDKNKIINRVLVCLEINDDIVNQAIVSGSDLIISHHPLIFRPLKKIVAKDYKCDLIIKLIKENINVYSLHTNFDNSPDGMNDMLAKLLKLNNIKVLTKNKNVKLYKLAVYVPRSYAEKVRHAIFSAGGGHIGNYSNCSFITEGTGTFKPLNGASPFIGTIDNEEFVDEVKIETIVKECDIDKVVKAMLNSHPYEEVAYDIYLLRNAIENGTGRYGDLEKSITFKDLCKVIKDSFSISTLQVAGDLMKKVNRIGIVGGAGAEFIKNAINKGCDVFISGDLKHHEVYDAVNEGINIINLSHYDSEKLFVPYISALISSNIDVDCINVELTTNPFSIV</sequence>
<dbReference type="Pfam" id="PF01784">
    <property type="entry name" value="DUF34_NIF3"/>
    <property type="match status" value="1"/>
</dbReference>
<evidence type="ECO:0000256" key="3">
    <source>
        <dbReference type="ARBA" id="ARBA00022723"/>
    </source>
</evidence>
<dbReference type="GO" id="GO:0005737">
    <property type="term" value="C:cytoplasm"/>
    <property type="evidence" value="ECO:0007669"/>
    <property type="project" value="TreeGrafter"/>
</dbReference>
<dbReference type="InterPro" id="IPR017221">
    <property type="entry name" value="DUF34/NIF3_bac"/>
</dbReference>
<dbReference type="PANTHER" id="PTHR13799:SF14">
    <property type="entry name" value="GTP CYCLOHYDROLASE 1 TYPE 2 HOMOLOG"/>
    <property type="match status" value="1"/>
</dbReference>
<dbReference type="AlphaFoldDB" id="A0A017RUP7"/>
<dbReference type="SUPFAM" id="SSF102705">
    <property type="entry name" value="NIF3 (NGG1p interacting factor 3)-like"/>
    <property type="match status" value="1"/>
</dbReference>
<dbReference type="InterPro" id="IPR036069">
    <property type="entry name" value="DUF34/NIF3_sf"/>
</dbReference>
<organism evidence="6 7">
    <name type="scientific">Fervidicella metallireducens AeB</name>
    <dbReference type="NCBI Taxonomy" id="1403537"/>
    <lineage>
        <taxon>Bacteria</taxon>
        <taxon>Bacillati</taxon>
        <taxon>Bacillota</taxon>
        <taxon>Clostridia</taxon>
        <taxon>Eubacteriales</taxon>
        <taxon>Clostridiaceae</taxon>
        <taxon>Fervidicella</taxon>
    </lineage>
</organism>
<evidence type="ECO:0000256" key="4">
    <source>
        <dbReference type="PIRNR" id="PIRNR037489"/>
    </source>
</evidence>
<keyword evidence="7" id="KW-1185">Reference proteome</keyword>
<proteinExistence type="inferred from homology"/>
<dbReference type="FunFam" id="3.40.1390.30:FF:000001">
    <property type="entry name" value="GTP cyclohydrolase 1 type 2"/>
    <property type="match status" value="1"/>
</dbReference>
<protein>
    <recommendedName>
        <fullName evidence="2 4">GTP cyclohydrolase 1 type 2 homolog</fullName>
    </recommendedName>
</protein>
<dbReference type="InterPro" id="IPR002678">
    <property type="entry name" value="DUF34/NIF3"/>
</dbReference>
<dbReference type="GO" id="GO:0046872">
    <property type="term" value="F:metal ion binding"/>
    <property type="evidence" value="ECO:0007669"/>
    <property type="project" value="UniProtKB-UniRule"/>
</dbReference>
<dbReference type="FunFam" id="3.30.70.120:FF:000006">
    <property type="entry name" value="GTP cyclohydrolase 1 type 2 homolog"/>
    <property type="match status" value="1"/>
</dbReference>
<feature type="binding site" evidence="5">
    <location>
        <position position="334"/>
    </location>
    <ligand>
        <name>a divalent metal cation</name>
        <dbReference type="ChEBI" id="CHEBI:60240"/>
        <label>1</label>
    </ligand>
</feature>
<dbReference type="STRING" id="1403537.Q428_09645"/>
<evidence type="ECO:0000256" key="5">
    <source>
        <dbReference type="PIRSR" id="PIRSR602678-1"/>
    </source>
</evidence>
<dbReference type="Gene3D" id="3.40.1390.30">
    <property type="entry name" value="NIF3 (NGG1p interacting factor 3)-like"/>
    <property type="match status" value="2"/>
</dbReference>
<dbReference type="PANTHER" id="PTHR13799">
    <property type="entry name" value="NGG1 INTERACTING FACTOR 3"/>
    <property type="match status" value="1"/>
</dbReference>
<reference evidence="6 7" key="1">
    <citation type="journal article" date="2014" name="Genome Announc.">
        <title>Draft Genome Sequence of Fervidicella metallireducens Strain AeBT, an Iron-Reducing Thermoanaerobe from the Great Artesian Basin.</title>
        <authorList>
            <person name="Patel B.K."/>
        </authorList>
    </citation>
    <scope>NUCLEOTIDE SEQUENCE [LARGE SCALE GENOMIC DNA]</scope>
    <source>
        <strain evidence="6 7">AeB</strain>
    </source>
</reference>
<feature type="binding site" evidence="5">
    <location>
        <position position="67"/>
    </location>
    <ligand>
        <name>a divalent metal cation</name>
        <dbReference type="ChEBI" id="CHEBI:60240"/>
        <label>1</label>
    </ligand>
</feature>
<feature type="binding site" evidence="5">
    <location>
        <position position="66"/>
    </location>
    <ligand>
        <name>a divalent metal cation</name>
        <dbReference type="ChEBI" id="CHEBI:60240"/>
        <label>1</label>
    </ligand>
</feature>
<dbReference type="PIRSF" id="PIRSF037489">
    <property type="entry name" value="UCP037489_NIF3_YqfO"/>
    <property type="match status" value="1"/>
</dbReference>
<keyword evidence="3 4" id="KW-0479">Metal-binding</keyword>